<evidence type="ECO:0000256" key="2">
    <source>
        <dbReference type="SAM" id="Phobius"/>
    </source>
</evidence>
<name>A0ABU5HJF0_9BACT</name>
<keyword evidence="4" id="KW-1185">Reference proteome</keyword>
<feature type="transmembrane region" description="Helical" evidence="2">
    <location>
        <begin position="20"/>
        <end position="38"/>
    </location>
</feature>
<dbReference type="RefSeq" id="WP_321552014.1">
    <property type="nucleotide sequence ID" value="NZ_JAXIVS010000032.1"/>
</dbReference>
<evidence type="ECO:0000313" key="3">
    <source>
        <dbReference type="EMBL" id="MDY7233304.1"/>
    </source>
</evidence>
<feature type="compositionally biased region" description="Pro residues" evidence="1">
    <location>
        <begin position="234"/>
        <end position="244"/>
    </location>
</feature>
<dbReference type="Proteomes" id="UP001291309">
    <property type="component" value="Unassembled WGS sequence"/>
</dbReference>
<gene>
    <name evidence="3" type="ORF">SYV04_43355</name>
</gene>
<evidence type="ECO:0000256" key="1">
    <source>
        <dbReference type="SAM" id="MobiDB-lite"/>
    </source>
</evidence>
<proteinExistence type="predicted"/>
<sequence length="271" mass="29522">MNETPRGSFGYRVQRAFTRVLVTLLVLGMAGAVAFLLAKLNARTFTLELYDGQLVVMKGRMLPWGAVPYQPGDARMADTYAPIPLEGQTVTNLLAEQFTERDELDRALFPVLETLAKPRIASDEPQAVERGVYYLRRAERLAGLSEEQRTRLKGMLAEVAYYQARQKLDEARKLITEAMTQLKLASEGDNRHSRSATQMLSKVGAPTQALDQALAEAVHTLSAPRAKETVEPPAETPPAAPPAPGAVITDSDTQARPPELDATGRDAGGPP</sequence>
<keyword evidence="2" id="KW-0812">Transmembrane</keyword>
<dbReference type="EMBL" id="JAXIVS010000032">
    <property type="protein sequence ID" value="MDY7233304.1"/>
    <property type="molecule type" value="Genomic_DNA"/>
</dbReference>
<accession>A0ABU5HJF0</accession>
<protein>
    <submittedName>
        <fullName evidence="3">IF-2 protein</fullName>
    </submittedName>
</protein>
<feature type="region of interest" description="Disordered" evidence="1">
    <location>
        <begin position="223"/>
        <end position="271"/>
    </location>
</feature>
<keyword evidence="2" id="KW-1133">Transmembrane helix</keyword>
<reference evidence="3 4" key="1">
    <citation type="submission" date="2023-12" db="EMBL/GenBank/DDBJ databases">
        <title>the genome sequence of Hyalangium sp. s54d21.</title>
        <authorList>
            <person name="Zhang X."/>
        </authorList>
    </citation>
    <scope>NUCLEOTIDE SEQUENCE [LARGE SCALE GENOMIC DNA]</scope>
    <source>
        <strain evidence="4">s54d21</strain>
    </source>
</reference>
<organism evidence="3 4">
    <name type="scientific">Hyalangium rubrum</name>
    <dbReference type="NCBI Taxonomy" id="3103134"/>
    <lineage>
        <taxon>Bacteria</taxon>
        <taxon>Pseudomonadati</taxon>
        <taxon>Myxococcota</taxon>
        <taxon>Myxococcia</taxon>
        <taxon>Myxococcales</taxon>
        <taxon>Cystobacterineae</taxon>
        <taxon>Archangiaceae</taxon>
        <taxon>Hyalangium</taxon>
    </lineage>
</organism>
<evidence type="ECO:0000313" key="4">
    <source>
        <dbReference type="Proteomes" id="UP001291309"/>
    </source>
</evidence>
<comment type="caution">
    <text evidence="3">The sequence shown here is derived from an EMBL/GenBank/DDBJ whole genome shotgun (WGS) entry which is preliminary data.</text>
</comment>
<keyword evidence="2" id="KW-0472">Membrane</keyword>